<gene>
    <name evidence="4" type="ORF">HINF_LOCUS39324</name>
    <name evidence="3" type="ORF">HINF_LOCUS55942</name>
</gene>
<sequence>MMIQKHNTLGEKQLFDFDKSCCKAPIKDLEKYQSTDDKMLRTSIFFRDQLKEVIDEAVENDKKLLYQIQLAKDDKQILRKQYDQLIKKSLEDHDSLIQTLSARDADVHAKNEEIVQYKQQIEHLRASLEQQKQTNAAEQLKLSQSYQSQSQIQLLSHKSDMTATLNQITQLRLENQTLTSQLSAAHLQITQLQAQLEALELSQKSLKQSSTKTEQELNALKCGLAAQQEQEVKIPGLLKGITFHFELLQHPRQLGQAVLKSYRQTSEDTISMRLVNTRRELDQLKQQTALRETQFKQMIVQRQQMQADIEHLQYQRQLLNVELNDLKNLQSPENVFLMQKIIDSQRLQLKNNMDNLKKTQSLKKFSPRESGFQEDENNRISVGSPQLSDVPNQDRRISVGSRHNQIGKAKFALTPEKIQKMLKK</sequence>
<keyword evidence="1" id="KW-0175">Coiled coil</keyword>
<dbReference type="EMBL" id="CATOUU010001035">
    <property type="protein sequence ID" value="CAI9968297.1"/>
    <property type="molecule type" value="Genomic_DNA"/>
</dbReference>
<reference evidence="4 5" key="2">
    <citation type="submission" date="2024-07" db="EMBL/GenBank/DDBJ databases">
        <authorList>
            <person name="Akdeniz Z."/>
        </authorList>
    </citation>
    <scope>NUCLEOTIDE SEQUENCE [LARGE SCALE GENOMIC DNA]</scope>
</reference>
<evidence type="ECO:0000256" key="2">
    <source>
        <dbReference type="SAM" id="MobiDB-lite"/>
    </source>
</evidence>
<keyword evidence="5" id="KW-1185">Reference proteome</keyword>
<reference evidence="3" key="1">
    <citation type="submission" date="2023-06" db="EMBL/GenBank/DDBJ databases">
        <authorList>
            <person name="Kurt Z."/>
        </authorList>
    </citation>
    <scope>NUCLEOTIDE SEQUENCE</scope>
</reference>
<dbReference type="EMBL" id="CAXDID020000152">
    <property type="protein sequence ID" value="CAL6041883.1"/>
    <property type="molecule type" value="Genomic_DNA"/>
</dbReference>
<dbReference type="AlphaFoldDB" id="A0AA86R8K7"/>
<feature type="compositionally biased region" description="Polar residues" evidence="2">
    <location>
        <begin position="379"/>
        <end position="391"/>
    </location>
</feature>
<comment type="caution">
    <text evidence="3">The sequence shown here is derived from an EMBL/GenBank/DDBJ whole genome shotgun (WGS) entry which is preliminary data.</text>
</comment>
<feature type="coiled-coil region" evidence="1">
    <location>
        <begin position="267"/>
        <end position="329"/>
    </location>
</feature>
<protein>
    <submittedName>
        <fullName evidence="4">Hypothetical_protein</fullName>
    </submittedName>
</protein>
<evidence type="ECO:0000313" key="4">
    <source>
        <dbReference type="EMBL" id="CAL6041883.1"/>
    </source>
</evidence>
<feature type="region of interest" description="Disordered" evidence="2">
    <location>
        <begin position="361"/>
        <end position="412"/>
    </location>
</feature>
<evidence type="ECO:0000313" key="3">
    <source>
        <dbReference type="EMBL" id="CAI9968297.1"/>
    </source>
</evidence>
<proteinExistence type="predicted"/>
<evidence type="ECO:0000313" key="5">
    <source>
        <dbReference type="Proteomes" id="UP001642409"/>
    </source>
</evidence>
<organism evidence="3">
    <name type="scientific">Hexamita inflata</name>
    <dbReference type="NCBI Taxonomy" id="28002"/>
    <lineage>
        <taxon>Eukaryota</taxon>
        <taxon>Metamonada</taxon>
        <taxon>Diplomonadida</taxon>
        <taxon>Hexamitidae</taxon>
        <taxon>Hexamitinae</taxon>
        <taxon>Hexamita</taxon>
    </lineage>
</organism>
<feature type="coiled-coil region" evidence="1">
    <location>
        <begin position="175"/>
        <end position="209"/>
    </location>
</feature>
<accession>A0AA86R8K7</accession>
<name>A0AA86R8K7_9EUKA</name>
<dbReference type="Proteomes" id="UP001642409">
    <property type="component" value="Unassembled WGS sequence"/>
</dbReference>
<feature type="coiled-coil region" evidence="1">
    <location>
        <begin position="68"/>
        <end position="141"/>
    </location>
</feature>
<evidence type="ECO:0000256" key="1">
    <source>
        <dbReference type="SAM" id="Coils"/>
    </source>
</evidence>